<dbReference type="Proteomes" id="UP000838763">
    <property type="component" value="Unassembled WGS sequence"/>
</dbReference>
<protein>
    <submittedName>
        <fullName evidence="2">Uncharacterized protein</fullName>
    </submittedName>
</protein>
<gene>
    <name evidence="2" type="ORF">PPNO1_LOCUS8487</name>
</gene>
<organism evidence="2 3">
    <name type="scientific">Parascedosporium putredinis</name>
    <dbReference type="NCBI Taxonomy" id="1442378"/>
    <lineage>
        <taxon>Eukaryota</taxon>
        <taxon>Fungi</taxon>
        <taxon>Dikarya</taxon>
        <taxon>Ascomycota</taxon>
        <taxon>Pezizomycotina</taxon>
        <taxon>Sordariomycetes</taxon>
        <taxon>Hypocreomycetidae</taxon>
        <taxon>Microascales</taxon>
        <taxon>Microascaceae</taxon>
        <taxon>Parascedosporium</taxon>
    </lineage>
</organism>
<feature type="region of interest" description="Disordered" evidence="1">
    <location>
        <begin position="50"/>
        <end position="83"/>
    </location>
</feature>
<reference evidence="2" key="1">
    <citation type="submission" date="2022-11" db="EMBL/GenBank/DDBJ databases">
        <authorList>
            <person name="Scott C."/>
            <person name="Bruce N."/>
        </authorList>
    </citation>
    <scope>NUCLEOTIDE SEQUENCE</scope>
</reference>
<feature type="region of interest" description="Disordered" evidence="1">
    <location>
        <begin position="18"/>
        <end position="38"/>
    </location>
</feature>
<dbReference type="EMBL" id="CALLCH030000018">
    <property type="protein sequence ID" value="CAI4218915.1"/>
    <property type="molecule type" value="Genomic_DNA"/>
</dbReference>
<accession>A0A9P1HBW4</accession>
<proteinExistence type="predicted"/>
<sequence length="83" mass="8910">MLRRPATTLSITAEDVAASGGGAAARAGGGSWGPGVDDTQMMEATEEEVFAAHQREQARQVQEQQAQRSRDERIGVSRRGRGR</sequence>
<feature type="compositionally biased region" description="Gly residues" evidence="1">
    <location>
        <begin position="19"/>
        <end position="33"/>
    </location>
</feature>
<keyword evidence="3" id="KW-1185">Reference proteome</keyword>
<dbReference type="AlphaFoldDB" id="A0A9P1HBW4"/>
<comment type="caution">
    <text evidence="2">The sequence shown here is derived from an EMBL/GenBank/DDBJ whole genome shotgun (WGS) entry which is preliminary data.</text>
</comment>
<name>A0A9P1HBW4_9PEZI</name>
<evidence type="ECO:0000256" key="1">
    <source>
        <dbReference type="SAM" id="MobiDB-lite"/>
    </source>
</evidence>
<evidence type="ECO:0000313" key="2">
    <source>
        <dbReference type="EMBL" id="CAI4218915.1"/>
    </source>
</evidence>
<evidence type="ECO:0000313" key="3">
    <source>
        <dbReference type="Proteomes" id="UP000838763"/>
    </source>
</evidence>